<evidence type="ECO:0000313" key="3">
    <source>
        <dbReference type="Proteomes" id="UP001562425"/>
    </source>
</evidence>
<dbReference type="InterPro" id="IPR010512">
    <property type="entry name" value="DUF1091"/>
</dbReference>
<protein>
    <submittedName>
        <fullName evidence="2">Uncharacterized protein</fullName>
    </submittedName>
</protein>
<feature type="chain" id="PRO_5044787434" evidence="1">
    <location>
        <begin position="26"/>
        <end position="186"/>
    </location>
</feature>
<dbReference type="AlphaFoldDB" id="A0ABD1CR14"/>
<organism evidence="2 3">
    <name type="scientific">Culex pipiens pipiens</name>
    <name type="common">Northern house mosquito</name>
    <dbReference type="NCBI Taxonomy" id="38569"/>
    <lineage>
        <taxon>Eukaryota</taxon>
        <taxon>Metazoa</taxon>
        <taxon>Ecdysozoa</taxon>
        <taxon>Arthropoda</taxon>
        <taxon>Hexapoda</taxon>
        <taxon>Insecta</taxon>
        <taxon>Pterygota</taxon>
        <taxon>Neoptera</taxon>
        <taxon>Endopterygota</taxon>
        <taxon>Diptera</taxon>
        <taxon>Nematocera</taxon>
        <taxon>Culicoidea</taxon>
        <taxon>Culicidae</taxon>
        <taxon>Culicinae</taxon>
        <taxon>Culicini</taxon>
        <taxon>Culex</taxon>
        <taxon>Culex</taxon>
    </lineage>
</organism>
<dbReference type="PANTHER" id="PTHR21112">
    <property type="entry name" value="CHEMOSENSORY PROTEIN A 29A-RELATED"/>
    <property type="match status" value="1"/>
</dbReference>
<reference evidence="2 3" key="1">
    <citation type="submission" date="2024-05" db="EMBL/GenBank/DDBJ databases">
        <title>Culex pipiens pipiens assembly and annotation.</title>
        <authorList>
            <person name="Alout H."/>
            <person name="Durand T."/>
        </authorList>
    </citation>
    <scope>NUCLEOTIDE SEQUENCE [LARGE SCALE GENOMIC DNA]</scope>
    <source>
        <strain evidence="2">HA-2024</strain>
        <tissue evidence="2">Whole body</tissue>
    </source>
</reference>
<gene>
    <name evidence="2" type="ORF">pipiens_015716</name>
</gene>
<dbReference type="Pfam" id="PF06477">
    <property type="entry name" value="DUF1091"/>
    <property type="match status" value="1"/>
</dbReference>
<sequence>MDTSTILTLLTFATALLFCPTRTDAAIAIQLERLEQIGGAHLADTSAIRVRKYNRTTFTLNGTFVVYQDLDETYEASLKVAYSRLGNNQWNEYPMKIGQKSVCRAMVEEYQQYQHVFVNSTNLPWVAEGTRSFCPFPKGAYWIHDLAPDASWVPPVVPAGYWRMTLDSWRNGELQGVFRVYLRLTK</sequence>
<keyword evidence="1" id="KW-0732">Signal</keyword>
<accession>A0ABD1CR14</accession>
<dbReference type="EMBL" id="JBEHCU010010433">
    <property type="protein sequence ID" value="KAL1378249.1"/>
    <property type="molecule type" value="Genomic_DNA"/>
</dbReference>
<evidence type="ECO:0000256" key="1">
    <source>
        <dbReference type="SAM" id="SignalP"/>
    </source>
</evidence>
<dbReference type="Proteomes" id="UP001562425">
    <property type="component" value="Unassembled WGS sequence"/>
</dbReference>
<proteinExistence type="predicted"/>
<keyword evidence="3" id="KW-1185">Reference proteome</keyword>
<feature type="signal peptide" evidence="1">
    <location>
        <begin position="1"/>
        <end position="25"/>
    </location>
</feature>
<dbReference type="PANTHER" id="PTHR21112:SF0">
    <property type="entry name" value="CHEMOSENSORY PROTEIN A 29A-RELATED"/>
    <property type="match status" value="1"/>
</dbReference>
<name>A0ABD1CR14_CULPP</name>
<comment type="caution">
    <text evidence="2">The sequence shown here is derived from an EMBL/GenBank/DDBJ whole genome shotgun (WGS) entry which is preliminary data.</text>
</comment>
<evidence type="ECO:0000313" key="2">
    <source>
        <dbReference type="EMBL" id="KAL1378249.1"/>
    </source>
</evidence>